<dbReference type="EMBL" id="CAUEEQ010055232">
    <property type="protein sequence ID" value="CAJ0962540.1"/>
    <property type="molecule type" value="Genomic_DNA"/>
</dbReference>
<dbReference type="InterPro" id="IPR036051">
    <property type="entry name" value="KRAB_dom_sf"/>
</dbReference>
<gene>
    <name evidence="2" type="ORF">RIMI_LOCUS18258590</name>
</gene>
<evidence type="ECO:0000313" key="3">
    <source>
        <dbReference type="Proteomes" id="UP001176940"/>
    </source>
</evidence>
<dbReference type="Proteomes" id="UP001176940">
    <property type="component" value="Unassembled WGS sequence"/>
</dbReference>
<dbReference type="SUPFAM" id="SSF109640">
    <property type="entry name" value="KRAB domain (Kruppel-associated box)"/>
    <property type="match status" value="1"/>
</dbReference>
<accession>A0ABN9MA98</accession>
<protein>
    <recommendedName>
        <fullName evidence="4">KRAB domain-containing protein</fullName>
    </recommendedName>
</protein>
<feature type="compositionally biased region" description="Polar residues" evidence="1">
    <location>
        <begin position="164"/>
        <end position="179"/>
    </location>
</feature>
<name>A0ABN9MA98_9NEOB</name>
<organism evidence="2 3">
    <name type="scientific">Ranitomeya imitator</name>
    <name type="common">mimic poison frog</name>
    <dbReference type="NCBI Taxonomy" id="111125"/>
    <lineage>
        <taxon>Eukaryota</taxon>
        <taxon>Metazoa</taxon>
        <taxon>Chordata</taxon>
        <taxon>Craniata</taxon>
        <taxon>Vertebrata</taxon>
        <taxon>Euteleostomi</taxon>
        <taxon>Amphibia</taxon>
        <taxon>Batrachia</taxon>
        <taxon>Anura</taxon>
        <taxon>Neobatrachia</taxon>
        <taxon>Hyloidea</taxon>
        <taxon>Dendrobatidae</taxon>
        <taxon>Dendrobatinae</taxon>
        <taxon>Ranitomeya</taxon>
    </lineage>
</organism>
<sequence>MREKFPHSHLHPPTPESVFRDLIMYKDRSHINKRILDLTMEIIYLLSRGDYVILKSSGEHVIPSGAIHGLAGQNCTHSPLMLPTSDSLTRQLHNEQKILEVTNKLNELLTGEVPLRCQDVTVYFSVEEWEYFEQHKDLYMKRLTSPGQRTSQGFLKRDDAPCRNSAQNTPYSQPNTVQGDTDFSDSEETVSDSEDYEDDESQSETESEDEVPLSKINDPDLQVLLNRLRKMVKESEDYNPQCFQNDPEWGPGEISSAEAPYAVVETCKIYN</sequence>
<evidence type="ECO:0000313" key="2">
    <source>
        <dbReference type="EMBL" id="CAJ0962540.1"/>
    </source>
</evidence>
<proteinExistence type="predicted"/>
<keyword evidence="3" id="KW-1185">Reference proteome</keyword>
<reference evidence="2" key="1">
    <citation type="submission" date="2023-07" db="EMBL/GenBank/DDBJ databases">
        <authorList>
            <person name="Stuckert A."/>
        </authorList>
    </citation>
    <scope>NUCLEOTIDE SEQUENCE</scope>
</reference>
<evidence type="ECO:0000256" key="1">
    <source>
        <dbReference type="SAM" id="MobiDB-lite"/>
    </source>
</evidence>
<comment type="caution">
    <text evidence="2">The sequence shown here is derived from an EMBL/GenBank/DDBJ whole genome shotgun (WGS) entry which is preliminary data.</text>
</comment>
<feature type="region of interest" description="Disordered" evidence="1">
    <location>
        <begin position="148"/>
        <end position="219"/>
    </location>
</feature>
<evidence type="ECO:0008006" key="4">
    <source>
        <dbReference type="Google" id="ProtNLM"/>
    </source>
</evidence>
<feature type="compositionally biased region" description="Acidic residues" evidence="1">
    <location>
        <begin position="182"/>
        <end position="211"/>
    </location>
</feature>